<dbReference type="EMBL" id="JACASE010000014">
    <property type="protein sequence ID" value="KAF6412567.1"/>
    <property type="molecule type" value="Genomic_DNA"/>
</dbReference>
<reference evidence="14 15" key="1">
    <citation type="journal article" date="2020" name="Nature">
        <title>Six reference-quality genomes reveal evolution of bat adaptations.</title>
        <authorList>
            <person name="Jebb D."/>
            <person name="Huang Z."/>
            <person name="Pippel M."/>
            <person name="Hughes G.M."/>
            <person name="Lavrichenko K."/>
            <person name="Devanna P."/>
            <person name="Winkler S."/>
            <person name="Jermiin L.S."/>
            <person name="Skirmuntt E.C."/>
            <person name="Katzourakis A."/>
            <person name="Burkitt-Gray L."/>
            <person name="Ray D.A."/>
            <person name="Sullivan K.A.M."/>
            <person name="Roscito J.G."/>
            <person name="Kirilenko B.M."/>
            <person name="Davalos L.M."/>
            <person name="Corthals A.P."/>
            <person name="Power M.L."/>
            <person name="Jones G."/>
            <person name="Ransome R.D."/>
            <person name="Dechmann D.K.N."/>
            <person name="Locatelli A.G."/>
            <person name="Puechmaille S.J."/>
            <person name="Fedrigo O."/>
            <person name="Jarvis E.D."/>
            <person name="Hiller M."/>
            <person name="Vernes S.C."/>
            <person name="Myers E.W."/>
            <person name="Teeling E.C."/>
        </authorList>
    </citation>
    <scope>NUCLEOTIDE SEQUENCE [LARGE SCALE GENOMIC DNA]</scope>
    <source>
        <strain evidence="14">MRouAeg1</strain>
        <tissue evidence="14">Muscle</tissue>
    </source>
</reference>
<dbReference type="SUPFAM" id="SSF57667">
    <property type="entry name" value="beta-beta-alpha zinc fingers"/>
    <property type="match status" value="3"/>
</dbReference>
<dbReference type="GO" id="GO:0000978">
    <property type="term" value="F:RNA polymerase II cis-regulatory region sequence-specific DNA binding"/>
    <property type="evidence" value="ECO:0007669"/>
    <property type="project" value="TreeGrafter"/>
</dbReference>
<comment type="similarity">
    <text evidence="2">Belongs to the krueppel C2H2-type zinc-finger protein family.</text>
</comment>
<dbReference type="Gene3D" id="3.30.160.60">
    <property type="entry name" value="Classic Zinc Finger"/>
    <property type="match status" value="6"/>
</dbReference>
<evidence type="ECO:0000256" key="12">
    <source>
        <dbReference type="SAM" id="MobiDB-lite"/>
    </source>
</evidence>
<evidence type="ECO:0000259" key="13">
    <source>
        <dbReference type="PROSITE" id="PS50157"/>
    </source>
</evidence>
<feature type="compositionally biased region" description="Basic and acidic residues" evidence="12">
    <location>
        <begin position="24"/>
        <end position="35"/>
    </location>
</feature>
<dbReference type="PANTHER" id="PTHR23226">
    <property type="entry name" value="ZINC FINGER AND SCAN DOMAIN-CONTAINING"/>
    <property type="match status" value="1"/>
</dbReference>
<dbReference type="GO" id="GO:0000981">
    <property type="term" value="F:DNA-binding transcription factor activity, RNA polymerase II-specific"/>
    <property type="evidence" value="ECO:0007669"/>
    <property type="project" value="TreeGrafter"/>
</dbReference>
<dbReference type="PANTHER" id="PTHR23226:SF416">
    <property type="entry name" value="FI01424P"/>
    <property type="match status" value="1"/>
</dbReference>
<name>A0A7J8CNX3_ROUAE</name>
<feature type="domain" description="C2H2-type" evidence="13">
    <location>
        <begin position="325"/>
        <end position="352"/>
    </location>
</feature>
<dbReference type="FunFam" id="3.30.160.60:FF:001207">
    <property type="entry name" value="zinc finger protein 837 isoform X2"/>
    <property type="match status" value="1"/>
</dbReference>
<keyword evidence="9" id="KW-0804">Transcription</keyword>
<feature type="domain" description="C2H2-type" evidence="13">
    <location>
        <begin position="353"/>
        <end position="381"/>
    </location>
</feature>
<feature type="domain" description="C2H2-type" evidence="13">
    <location>
        <begin position="297"/>
        <end position="324"/>
    </location>
</feature>
<dbReference type="SMART" id="SM00355">
    <property type="entry name" value="ZnF_C2H2"/>
    <property type="match status" value="6"/>
</dbReference>
<evidence type="ECO:0000256" key="1">
    <source>
        <dbReference type="ARBA" id="ARBA00004123"/>
    </source>
</evidence>
<feature type="domain" description="C2H2-type" evidence="13">
    <location>
        <begin position="269"/>
        <end position="296"/>
    </location>
</feature>
<dbReference type="GO" id="GO:0005634">
    <property type="term" value="C:nucleus"/>
    <property type="evidence" value="ECO:0007669"/>
    <property type="project" value="UniProtKB-SubCell"/>
</dbReference>
<keyword evidence="4" id="KW-0677">Repeat</keyword>
<dbReference type="OrthoDB" id="8117402at2759"/>
<protein>
    <submittedName>
        <fullName evidence="14">Zinc finger protein 837</fullName>
    </submittedName>
</protein>
<evidence type="ECO:0000256" key="3">
    <source>
        <dbReference type="ARBA" id="ARBA00022723"/>
    </source>
</evidence>
<dbReference type="Pfam" id="PF00096">
    <property type="entry name" value="zf-C2H2"/>
    <property type="match status" value="6"/>
</dbReference>
<dbReference type="GO" id="GO:0008270">
    <property type="term" value="F:zinc ion binding"/>
    <property type="evidence" value="ECO:0007669"/>
    <property type="project" value="UniProtKB-KW"/>
</dbReference>
<keyword evidence="10" id="KW-0539">Nucleus</keyword>
<evidence type="ECO:0000256" key="9">
    <source>
        <dbReference type="ARBA" id="ARBA00023163"/>
    </source>
</evidence>
<evidence type="ECO:0000313" key="14">
    <source>
        <dbReference type="EMBL" id="KAF6412567.1"/>
    </source>
</evidence>
<dbReference type="PROSITE" id="PS50157">
    <property type="entry name" value="ZINC_FINGER_C2H2_2"/>
    <property type="match status" value="6"/>
</dbReference>
<dbReference type="FunFam" id="3.30.160.60:FF:000638">
    <property type="entry name" value="Zinc finger protein 184"/>
    <property type="match status" value="1"/>
</dbReference>
<feature type="domain" description="C2H2-type" evidence="13">
    <location>
        <begin position="241"/>
        <end position="268"/>
    </location>
</feature>
<evidence type="ECO:0000256" key="5">
    <source>
        <dbReference type="ARBA" id="ARBA00022771"/>
    </source>
</evidence>
<evidence type="ECO:0000256" key="7">
    <source>
        <dbReference type="ARBA" id="ARBA00023015"/>
    </source>
</evidence>
<dbReference type="InterPro" id="IPR013087">
    <property type="entry name" value="Znf_C2H2_type"/>
</dbReference>
<keyword evidence="5 11" id="KW-0863">Zinc-finger</keyword>
<evidence type="ECO:0000256" key="4">
    <source>
        <dbReference type="ARBA" id="ARBA00022737"/>
    </source>
</evidence>
<keyword evidence="7" id="KW-0805">Transcription regulation</keyword>
<evidence type="ECO:0000256" key="8">
    <source>
        <dbReference type="ARBA" id="ARBA00023125"/>
    </source>
</evidence>
<feature type="region of interest" description="Disordered" evidence="12">
    <location>
        <begin position="1"/>
        <end position="92"/>
    </location>
</feature>
<keyword evidence="8" id="KW-0238">DNA-binding</keyword>
<keyword evidence="6" id="KW-0862">Zinc</keyword>
<keyword evidence="3" id="KW-0479">Metal-binding</keyword>
<evidence type="ECO:0000256" key="10">
    <source>
        <dbReference type="ARBA" id="ARBA00023242"/>
    </source>
</evidence>
<evidence type="ECO:0000256" key="2">
    <source>
        <dbReference type="ARBA" id="ARBA00006991"/>
    </source>
</evidence>
<organism evidence="14 15">
    <name type="scientific">Rousettus aegyptiacus</name>
    <name type="common">Egyptian fruit bat</name>
    <name type="synonym">Pteropus aegyptiacus</name>
    <dbReference type="NCBI Taxonomy" id="9407"/>
    <lineage>
        <taxon>Eukaryota</taxon>
        <taxon>Metazoa</taxon>
        <taxon>Chordata</taxon>
        <taxon>Craniata</taxon>
        <taxon>Vertebrata</taxon>
        <taxon>Euteleostomi</taxon>
        <taxon>Mammalia</taxon>
        <taxon>Eutheria</taxon>
        <taxon>Laurasiatheria</taxon>
        <taxon>Chiroptera</taxon>
        <taxon>Yinpterochiroptera</taxon>
        <taxon>Pteropodoidea</taxon>
        <taxon>Pteropodidae</taxon>
        <taxon>Rousettinae</taxon>
        <taxon>Rousettus</taxon>
    </lineage>
</organism>
<evidence type="ECO:0000256" key="6">
    <source>
        <dbReference type="ARBA" id="ARBA00022833"/>
    </source>
</evidence>
<evidence type="ECO:0000313" key="15">
    <source>
        <dbReference type="Proteomes" id="UP000593571"/>
    </source>
</evidence>
<proteinExistence type="inferred from homology"/>
<comment type="subcellular location">
    <subcellularLocation>
        <location evidence="1">Nucleus</location>
    </subcellularLocation>
</comment>
<comment type="caution">
    <text evidence="14">The sequence shown here is derived from an EMBL/GenBank/DDBJ whole genome shotgun (WGS) entry which is preliminary data.</text>
</comment>
<dbReference type="Proteomes" id="UP000593571">
    <property type="component" value="Unassembled WGS sequence"/>
</dbReference>
<dbReference type="FunFam" id="3.30.160.60:FF:000178">
    <property type="entry name" value="Zinc finger protein 14 homolog"/>
    <property type="match status" value="1"/>
</dbReference>
<keyword evidence="15" id="KW-1185">Reference proteome</keyword>
<dbReference type="InterPro" id="IPR036236">
    <property type="entry name" value="Znf_C2H2_sf"/>
</dbReference>
<dbReference type="FunFam" id="3.30.160.60:FF:000213">
    <property type="entry name" value="Zinc finger protein 624"/>
    <property type="match status" value="1"/>
</dbReference>
<dbReference type="AlphaFoldDB" id="A0A7J8CNX3"/>
<evidence type="ECO:0000256" key="11">
    <source>
        <dbReference type="PROSITE-ProRule" id="PRU00042"/>
    </source>
</evidence>
<dbReference type="FunFam" id="3.30.160.60:FF:000176">
    <property type="entry name" value="zinc finger protein 70"/>
    <property type="match status" value="1"/>
</dbReference>
<gene>
    <name evidence="14" type="ORF">HJG63_021304</name>
</gene>
<feature type="domain" description="C2H2-type" evidence="13">
    <location>
        <begin position="213"/>
        <end position="240"/>
    </location>
</feature>
<dbReference type="FunFam" id="3.30.160.60:FF:000495">
    <property type="entry name" value="zinc finger protein 668"/>
    <property type="match status" value="1"/>
</dbReference>
<accession>A0A7J8CNX3</accession>
<dbReference type="PROSITE" id="PS00028">
    <property type="entry name" value="ZINC_FINGER_C2H2_1"/>
    <property type="match status" value="6"/>
</dbReference>
<sequence length="384" mass="41826">MEAGAPNSRQGSMLKADPLGTGRGQEERPKTEPRPPAEALACPSQERDLHGWTPPGGDSQSRGLCMQCSPEPRQSAEAGRALQELRSPTPSQDPDLVTLWRLHPAEGPCQIPAGTRACSHNPCLARHRRAPLGEDLPLGEHRGGQALLWRSPQQGEVRADCPSGTGAHPFSSCPEQSALARPPGTACARRRAPLAPQGPVPAAVGSPARPRLYACAECGQAFGMSSYLTLHRRVHTGEKPYVCTECGKAFSQLSNMRRHQGTHSSAKPFACALCDKAFKGRAGLEQHWRTHTGERPFGCPECGKTFGGCSELRQHERLHSGERPYVCRDCGKTFVRNYDLVRHRRTHTGERPYACAQCGLAFSHSSNLNKHQRLHHAAPRPQDA</sequence>